<evidence type="ECO:0000256" key="3">
    <source>
        <dbReference type="ARBA" id="ARBA00022777"/>
    </source>
</evidence>
<dbReference type="GO" id="GO:0004672">
    <property type="term" value="F:protein kinase activity"/>
    <property type="evidence" value="ECO:0007669"/>
    <property type="project" value="InterPro"/>
</dbReference>
<dbReference type="SUPFAM" id="SSF56112">
    <property type="entry name" value="Protein kinase-like (PK-like)"/>
    <property type="match status" value="1"/>
</dbReference>
<dbReference type="PANTHER" id="PTHR47973">
    <property type="entry name" value="CYSTEINE-RICH RECEPTOR-LIKE PROTEIN KINASE 3"/>
    <property type="match status" value="1"/>
</dbReference>
<keyword evidence="7" id="KW-1185">Reference proteome</keyword>
<dbReference type="Proteomes" id="UP000036987">
    <property type="component" value="Unassembled WGS sequence"/>
</dbReference>
<evidence type="ECO:0000256" key="1">
    <source>
        <dbReference type="ARBA" id="ARBA00022679"/>
    </source>
</evidence>
<sequence>MSPEYAKKGIFSPKSDVFSFGILLLEIISGKKALSHCYNRPEANLLELVWTLYNEENSFQLLDECMKESSDSALQVLRFVEIGLLCGQEHAIDRPDMSTVVFLLSNEKSRIPEPMQPGFCKRSGVSKRQSQSFSSEQVSSCSTKNWVTTTSNDVR</sequence>
<accession>A0A0K9NPT0</accession>
<evidence type="ECO:0000313" key="7">
    <source>
        <dbReference type="Proteomes" id="UP000036987"/>
    </source>
</evidence>
<dbReference type="Gene3D" id="1.10.510.10">
    <property type="entry name" value="Transferase(Phosphotransferase) domain 1"/>
    <property type="match status" value="1"/>
</dbReference>
<dbReference type="GO" id="GO:0005524">
    <property type="term" value="F:ATP binding"/>
    <property type="evidence" value="ECO:0007669"/>
    <property type="project" value="UniProtKB-KW"/>
</dbReference>
<reference evidence="7" key="1">
    <citation type="journal article" date="2016" name="Nature">
        <title>The genome of the seagrass Zostera marina reveals angiosperm adaptation to the sea.</title>
        <authorList>
            <person name="Olsen J.L."/>
            <person name="Rouze P."/>
            <person name="Verhelst B."/>
            <person name="Lin Y.-C."/>
            <person name="Bayer T."/>
            <person name="Collen J."/>
            <person name="Dattolo E."/>
            <person name="De Paoli E."/>
            <person name="Dittami S."/>
            <person name="Maumus F."/>
            <person name="Michel G."/>
            <person name="Kersting A."/>
            <person name="Lauritano C."/>
            <person name="Lohaus R."/>
            <person name="Toepel M."/>
            <person name="Tonon T."/>
            <person name="Vanneste K."/>
            <person name="Amirebrahimi M."/>
            <person name="Brakel J."/>
            <person name="Bostroem C."/>
            <person name="Chovatia M."/>
            <person name="Grimwood J."/>
            <person name="Jenkins J.W."/>
            <person name="Jueterbock A."/>
            <person name="Mraz A."/>
            <person name="Stam W.T."/>
            <person name="Tice H."/>
            <person name="Bornberg-Bauer E."/>
            <person name="Green P.J."/>
            <person name="Pearson G.A."/>
            <person name="Procaccini G."/>
            <person name="Duarte C.M."/>
            <person name="Schmutz J."/>
            <person name="Reusch T.B.H."/>
            <person name="Van de Peer Y."/>
        </authorList>
    </citation>
    <scope>NUCLEOTIDE SEQUENCE [LARGE SCALE GENOMIC DNA]</scope>
    <source>
        <strain evidence="7">cv. Finnish</strain>
    </source>
</reference>
<organism evidence="6 7">
    <name type="scientific">Zostera marina</name>
    <name type="common">Eelgrass</name>
    <dbReference type="NCBI Taxonomy" id="29655"/>
    <lineage>
        <taxon>Eukaryota</taxon>
        <taxon>Viridiplantae</taxon>
        <taxon>Streptophyta</taxon>
        <taxon>Embryophyta</taxon>
        <taxon>Tracheophyta</taxon>
        <taxon>Spermatophyta</taxon>
        <taxon>Magnoliopsida</taxon>
        <taxon>Liliopsida</taxon>
        <taxon>Zosteraceae</taxon>
        <taxon>Zostera</taxon>
    </lineage>
</organism>
<dbReference type="OMA" id="WNANEAT"/>
<gene>
    <name evidence="6" type="ORF">ZOSMA_73G00010</name>
</gene>
<dbReference type="InterPro" id="IPR052059">
    <property type="entry name" value="CR_Ser/Thr_kinase"/>
</dbReference>
<keyword evidence="6" id="KW-0675">Receptor</keyword>
<evidence type="ECO:0000256" key="4">
    <source>
        <dbReference type="ARBA" id="ARBA00022840"/>
    </source>
</evidence>
<feature type="domain" description="Protein kinase" evidence="5">
    <location>
        <begin position="1"/>
        <end position="85"/>
    </location>
</feature>
<keyword evidence="1" id="KW-0808">Transferase</keyword>
<dbReference type="Pfam" id="PF07714">
    <property type="entry name" value="PK_Tyr_Ser-Thr"/>
    <property type="match status" value="1"/>
</dbReference>
<evidence type="ECO:0000259" key="5">
    <source>
        <dbReference type="PROSITE" id="PS50011"/>
    </source>
</evidence>
<evidence type="ECO:0000256" key="2">
    <source>
        <dbReference type="ARBA" id="ARBA00022741"/>
    </source>
</evidence>
<dbReference type="AlphaFoldDB" id="A0A0K9NPT0"/>
<keyword evidence="3 6" id="KW-0418">Kinase</keyword>
<evidence type="ECO:0000313" key="6">
    <source>
        <dbReference type="EMBL" id="KMZ58789.1"/>
    </source>
</evidence>
<keyword evidence="4" id="KW-0067">ATP-binding</keyword>
<protein>
    <submittedName>
        <fullName evidence="6">Receptor kinase 1</fullName>
    </submittedName>
</protein>
<dbReference type="InterPro" id="IPR011009">
    <property type="entry name" value="Kinase-like_dom_sf"/>
</dbReference>
<dbReference type="InterPro" id="IPR000719">
    <property type="entry name" value="Prot_kinase_dom"/>
</dbReference>
<comment type="caution">
    <text evidence="6">The sequence shown here is derived from an EMBL/GenBank/DDBJ whole genome shotgun (WGS) entry which is preliminary data.</text>
</comment>
<dbReference type="InterPro" id="IPR001245">
    <property type="entry name" value="Ser-Thr/Tyr_kinase_cat_dom"/>
</dbReference>
<keyword evidence="2" id="KW-0547">Nucleotide-binding</keyword>
<proteinExistence type="predicted"/>
<dbReference type="PROSITE" id="PS50011">
    <property type="entry name" value="PROTEIN_KINASE_DOM"/>
    <property type="match status" value="1"/>
</dbReference>
<dbReference type="EMBL" id="LFYR01001882">
    <property type="protein sequence ID" value="KMZ58789.1"/>
    <property type="molecule type" value="Genomic_DNA"/>
</dbReference>
<dbReference type="OrthoDB" id="4062651at2759"/>
<name>A0A0K9NPT0_ZOSMR</name>